<dbReference type="AlphaFoldDB" id="A0AAG5CUN6"/>
<reference evidence="1" key="1">
    <citation type="submission" date="2024-04" db="UniProtKB">
        <authorList>
            <consortium name="EnsemblMetazoa"/>
        </authorList>
    </citation>
    <scope>IDENTIFICATION</scope>
    <source>
        <strain evidence="1">EBRO</strain>
    </source>
</reference>
<dbReference type="EnsemblMetazoa" id="ENSAATROPT002676">
    <property type="protein sequence ID" value="ENSAATROPP002572"/>
    <property type="gene ID" value="ENSAATROPG002117"/>
</dbReference>
<proteinExistence type="predicted"/>
<dbReference type="Proteomes" id="UP000075880">
    <property type="component" value="Unassembled WGS sequence"/>
</dbReference>
<name>A0AAG5CUN6_ANOAO</name>
<accession>A0AAG5CUN6</accession>
<evidence type="ECO:0000313" key="2">
    <source>
        <dbReference type="Proteomes" id="UP000075880"/>
    </source>
</evidence>
<protein>
    <submittedName>
        <fullName evidence="1">Uncharacterized protein</fullName>
    </submittedName>
</protein>
<evidence type="ECO:0000313" key="1">
    <source>
        <dbReference type="EnsemblMetazoa" id="ENSAATROPP002572"/>
    </source>
</evidence>
<organism evidence="1 2">
    <name type="scientific">Anopheles atroparvus</name>
    <name type="common">European mosquito</name>
    <dbReference type="NCBI Taxonomy" id="41427"/>
    <lineage>
        <taxon>Eukaryota</taxon>
        <taxon>Metazoa</taxon>
        <taxon>Ecdysozoa</taxon>
        <taxon>Arthropoda</taxon>
        <taxon>Hexapoda</taxon>
        <taxon>Insecta</taxon>
        <taxon>Pterygota</taxon>
        <taxon>Neoptera</taxon>
        <taxon>Endopterygota</taxon>
        <taxon>Diptera</taxon>
        <taxon>Nematocera</taxon>
        <taxon>Culicoidea</taxon>
        <taxon>Culicidae</taxon>
        <taxon>Anophelinae</taxon>
        <taxon>Anopheles</taxon>
    </lineage>
</organism>
<sequence length="104" mass="11750">KEKWPTETSLEGCLNYSSVLKEDRKLIATPSRGRSALLTCLSGAPKRFSSSNEICPTNESKGKRFPERRNTGVKAFLFVCERRKRKINNIKWTAGSSPVRFAND</sequence>
<keyword evidence="2" id="KW-1185">Reference proteome</keyword>